<feature type="region of interest" description="Disordered" evidence="1">
    <location>
        <begin position="160"/>
        <end position="239"/>
    </location>
</feature>
<protein>
    <submittedName>
        <fullName evidence="2">Uncharacterized protein</fullName>
    </submittedName>
</protein>
<dbReference type="STRING" id="230819.A0A5C3LD98"/>
<sequence length="516" mass="58405">MNGLYSNSTASTSSHPYGTQYSVTHQIPMPHQAHHQNDWNPPMTQQQINRSPPLPNQLWTDQPNQKLLGGMAAMAGFNMAYVPPQVLQDAMALSAPVDATDEPTLVEEILSGLKRRANYKDILNGLHGKNGHSASLWKDYYLEHKSRLDGWVNMCLEKRSGSSTSATTPTEASRPSIPKSAPVHKHPAPTIKKPSPSSFKPDSSPRVAYVAPNFAKKRKAPSPKPPPVQTLAQAAGSRRSTINSLTVGEPVYDRRLPAPHSQIKIPEPPSREPSPPTEVVLKGRGYKYTDQDHDFFIKFIQWHLKLNPYHTRNELCEMVAEKAPHHTAASWASYWSIHHDLPDKIMAAAREESYADEYEKQPKASASSPASSSRKRPRYLDPTSSEEEASSDEEPKRVRKRKSYKEESNNSDSDSDSDSDDGTPIRRYKESEMGVQGGSFTEADMYIAAKYICDFRNWDGTAHRNRWEPFAEKHPQRSTKSWCEYYRRYETEIDQLVRKLRREKAKQSTANLKLRK</sequence>
<dbReference type="AlphaFoldDB" id="A0A5C3LD98"/>
<dbReference type="Proteomes" id="UP000307440">
    <property type="component" value="Unassembled WGS sequence"/>
</dbReference>
<feature type="region of interest" description="Disordered" evidence="1">
    <location>
        <begin position="356"/>
        <end position="434"/>
    </location>
</feature>
<gene>
    <name evidence="2" type="ORF">FA15DRAFT_751795</name>
</gene>
<dbReference type="EMBL" id="ML210146">
    <property type="protein sequence ID" value="TFK30797.1"/>
    <property type="molecule type" value="Genomic_DNA"/>
</dbReference>
<evidence type="ECO:0000313" key="3">
    <source>
        <dbReference type="Proteomes" id="UP000307440"/>
    </source>
</evidence>
<accession>A0A5C3LD98</accession>
<dbReference type="OrthoDB" id="3194584at2759"/>
<organism evidence="2 3">
    <name type="scientific">Coprinopsis marcescibilis</name>
    <name type="common">Agaric fungus</name>
    <name type="synonym">Psathyrella marcescibilis</name>
    <dbReference type="NCBI Taxonomy" id="230819"/>
    <lineage>
        <taxon>Eukaryota</taxon>
        <taxon>Fungi</taxon>
        <taxon>Dikarya</taxon>
        <taxon>Basidiomycota</taxon>
        <taxon>Agaricomycotina</taxon>
        <taxon>Agaricomycetes</taxon>
        <taxon>Agaricomycetidae</taxon>
        <taxon>Agaricales</taxon>
        <taxon>Agaricineae</taxon>
        <taxon>Psathyrellaceae</taxon>
        <taxon>Coprinopsis</taxon>
    </lineage>
</organism>
<feature type="compositionally biased region" description="Polar residues" evidence="1">
    <location>
        <begin position="38"/>
        <end position="50"/>
    </location>
</feature>
<proteinExistence type="predicted"/>
<reference evidence="2 3" key="1">
    <citation type="journal article" date="2019" name="Nat. Ecol. Evol.">
        <title>Megaphylogeny resolves global patterns of mushroom evolution.</title>
        <authorList>
            <person name="Varga T."/>
            <person name="Krizsan K."/>
            <person name="Foldi C."/>
            <person name="Dima B."/>
            <person name="Sanchez-Garcia M."/>
            <person name="Sanchez-Ramirez S."/>
            <person name="Szollosi G.J."/>
            <person name="Szarkandi J.G."/>
            <person name="Papp V."/>
            <person name="Albert L."/>
            <person name="Andreopoulos W."/>
            <person name="Angelini C."/>
            <person name="Antonin V."/>
            <person name="Barry K.W."/>
            <person name="Bougher N.L."/>
            <person name="Buchanan P."/>
            <person name="Buyck B."/>
            <person name="Bense V."/>
            <person name="Catcheside P."/>
            <person name="Chovatia M."/>
            <person name="Cooper J."/>
            <person name="Damon W."/>
            <person name="Desjardin D."/>
            <person name="Finy P."/>
            <person name="Geml J."/>
            <person name="Haridas S."/>
            <person name="Hughes K."/>
            <person name="Justo A."/>
            <person name="Karasinski D."/>
            <person name="Kautmanova I."/>
            <person name="Kiss B."/>
            <person name="Kocsube S."/>
            <person name="Kotiranta H."/>
            <person name="LaButti K.M."/>
            <person name="Lechner B.E."/>
            <person name="Liimatainen K."/>
            <person name="Lipzen A."/>
            <person name="Lukacs Z."/>
            <person name="Mihaltcheva S."/>
            <person name="Morgado L.N."/>
            <person name="Niskanen T."/>
            <person name="Noordeloos M.E."/>
            <person name="Ohm R.A."/>
            <person name="Ortiz-Santana B."/>
            <person name="Ovrebo C."/>
            <person name="Racz N."/>
            <person name="Riley R."/>
            <person name="Savchenko A."/>
            <person name="Shiryaev A."/>
            <person name="Soop K."/>
            <person name="Spirin V."/>
            <person name="Szebenyi C."/>
            <person name="Tomsovsky M."/>
            <person name="Tulloss R.E."/>
            <person name="Uehling J."/>
            <person name="Grigoriev I.V."/>
            <person name="Vagvolgyi C."/>
            <person name="Papp T."/>
            <person name="Martin F.M."/>
            <person name="Miettinen O."/>
            <person name="Hibbett D.S."/>
            <person name="Nagy L.G."/>
        </authorList>
    </citation>
    <scope>NUCLEOTIDE SEQUENCE [LARGE SCALE GENOMIC DNA]</scope>
    <source>
        <strain evidence="2 3">CBS 121175</strain>
    </source>
</reference>
<keyword evidence="3" id="KW-1185">Reference proteome</keyword>
<feature type="compositionally biased region" description="Low complexity" evidence="1">
    <location>
        <begin position="189"/>
        <end position="205"/>
    </location>
</feature>
<feature type="region of interest" description="Disordered" evidence="1">
    <location>
        <begin position="31"/>
        <end position="51"/>
    </location>
</feature>
<feature type="compositionally biased region" description="Basic and acidic residues" evidence="1">
    <location>
        <begin position="423"/>
        <end position="432"/>
    </location>
</feature>
<name>A0A5C3LD98_COPMA</name>
<feature type="compositionally biased region" description="Low complexity" evidence="1">
    <location>
        <begin position="161"/>
        <end position="176"/>
    </location>
</feature>
<evidence type="ECO:0000256" key="1">
    <source>
        <dbReference type="SAM" id="MobiDB-lite"/>
    </source>
</evidence>
<evidence type="ECO:0000313" key="2">
    <source>
        <dbReference type="EMBL" id="TFK30797.1"/>
    </source>
</evidence>
<feature type="compositionally biased region" description="Low complexity" evidence="1">
    <location>
        <begin position="363"/>
        <end position="372"/>
    </location>
</feature>